<gene>
    <name evidence="2" type="ORF">COT77_01980</name>
</gene>
<proteinExistence type="predicted"/>
<comment type="caution">
    <text evidence="2">The sequence shown here is derived from an EMBL/GenBank/DDBJ whole genome shotgun (WGS) entry which is preliminary data.</text>
</comment>
<name>A0A2M6WX37_9BACT</name>
<organism evidence="2 3">
    <name type="scientific">Candidatus Berkelbacteria bacterium CG10_big_fil_rev_8_21_14_0_10_41_12</name>
    <dbReference type="NCBI Taxonomy" id="1974513"/>
    <lineage>
        <taxon>Bacteria</taxon>
        <taxon>Candidatus Berkelbacteria</taxon>
    </lineage>
</organism>
<keyword evidence="1" id="KW-0732">Signal</keyword>
<protein>
    <submittedName>
        <fullName evidence="2">Uncharacterized protein</fullName>
    </submittedName>
</protein>
<reference evidence="3" key="1">
    <citation type="submission" date="2017-09" db="EMBL/GenBank/DDBJ databases">
        <title>Depth-based differentiation of microbial function through sediment-hosted aquifers and enrichment of novel symbionts in the deep terrestrial subsurface.</title>
        <authorList>
            <person name="Probst A.J."/>
            <person name="Ladd B."/>
            <person name="Jarett J.K."/>
            <person name="Geller-Mcgrath D.E."/>
            <person name="Sieber C.M.K."/>
            <person name="Emerson J.B."/>
            <person name="Anantharaman K."/>
            <person name="Thomas B.C."/>
            <person name="Malmstrom R."/>
            <person name="Stieglmeier M."/>
            <person name="Klingl A."/>
            <person name="Woyke T."/>
            <person name="Ryan C.M."/>
            <person name="Banfield J.F."/>
        </authorList>
    </citation>
    <scope>NUCLEOTIDE SEQUENCE [LARGE SCALE GENOMIC DNA]</scope>
</reference>
<feature type="signal peptide" evidence="1">
    <location>
        <begin position="1"/>
        <end position="26"/>
    </location>
</feature>
<dbReference type="AlphaFoldDB" id="A0A2M6WX37"/>
<evidence type="ECO:0000313" key="3">
    <source>
        <dbReference type="Proteomes" id="UP000228596"/>
    </source>
</evidence>
<evidence type="ECO:0000256" key="1">
    <source>
        <dbReference type="SAM" id="SignalP"/>
    </source>
</evidence>
<sequence>MLRIAKSLITILAVATIAAGATGAYFNDNITVPGNTFSSGSLDIVWSGSASSPITLANMEPGVWYGDQAWPGGDYKLGVFNHTINSTMAAKYRFRESNTAGPLLYSKINVKVYRYEGGGVWVNYYKGALSGMLIDPALVPVMGNLPVGNSHDWKFAFQLDPSADNSYRSLSTTFDLLYDATQASNPGW</sequence>
<feature type="chain" id="PRO_5014740409" evidence="1">
    <location>
        <begin position="27"/>
        <end position="188"/>
    </location>
</feature>
<evidence type="ECO:0000313" key="2">
    <source>
        <dbReference type="EMBL" id="PIT97365.1"/>
    </source>
</evidence>
<accession>A0A2M6WX37</accession>
<dbReference type="EMBL" id="PEZV01000017">
    <property type="protein sequence ID" value="PIT97365.1"/>
    <property type="molecule type" value="Genomic_DNA"/>
</dbReference>
<dbReference type="Proteomes" id="UP000228596">
    <property type="component" value="Unassembled WGS sequence"/>
</dbReference>